<protein>
    <submittedName>
        <fullName evidence="4">NAD(P)-dependent oxidoreductase</fullName>
    </submittedName>
</protein>
<comment type="caution">
    <text evidence="4">The sequence shown here is derived from an EMBL/GenBank/DDBJ whole genome shotgun (WGS) entry which is preliminary data.</text>
</comment>
<reference evidence="4" key="2">
    <citation type="submission" date="2020-09" db="EMBL/GenBank/DDBJ databases">
        <authorList>
            <person name="Sun Q."/>
            <person name="Zhou Y."/>
        </authorList>
    </citation>
    <scope>NUCLEOTIDE SEQUENCE</scope>
    <source>
        <strain evidence="4">CGMCC 1.15425</strain>
    </source>
</reference>
<dbReference type="AlphaFoldDB" id="A0A916VJX0"/>
<organism evidence="4 5">
    <name type="scientific">Pseudohongiella nitratireducens</name>
    <dbReference type="NCBI Taxonomy" id="1768907"/>
    <lineage>
        <taxon>Bacteria</taxon>
        <taxon>Pseudomonadati</taxon>
        <taxon>Pseudomonadota</taxon>
        <taxon>Gammaproteobacteria</taxon>
        <taxon>Pseudomonadales</taxon>
        <taxon>Pseudohongiellaceae</taxon>
        <taxon>Pseudohongiella</taxon>
    </lineage>
</organism>
<keyword evidence="2" id="KW-0560">Oxidoreductase</keyword>
<evidence type="ECO:0000256" key="2">
    <source>
        <dbReference type="ARBA" id="ARBA00023002"/>
    </source>
</evidence>
<dbReference type="OrthoDB" id="9810734at2"/>
<dbReference type="RefSeq" id="WP_068811205.1">
    <property type="nucleotide sequence ID" value="NZ_BMIY01000011.1"/>
</dbReference>
<dbReference type="EMBL" id="BMIY01000011">
    <property type="protein sequence ID" value="GFZ81060.1"/>
    <property type="molecule type" value="Genomic_DNA"/>
</dbReference>
<name>A0A916VJX0_9GAMM</name>
<dbReference type="Pfam" id="PF00106">
    <property type="entry name" value="adh_short"/>
    <property type="match status" value="1"/>
</dbReference>
<keyword evidence="5" id="KW-1185">Reference proteome</keyword>
<dbReference type="PANTHER" id="PTHR42901:SF1">
    <property type="entry name" value="ALCOHOL DEHYDROGENASE"/>
    <property type="match status" value="1"/>
</dbReference>
<reference evidence="4" key="1">
    <citation type="journal article" date="2014" name="Int. J. Syst. Evol. Microbiol.">
        <title>Complete genome sequence of Corynebacterium casei LMG S-19264T (=DSM 44701T), isolated from a smear-ripened cheese.</title>
        <authorList>
            <consortium name="US DOE Joint Genome Institute (JGI-PGF)"/>
            <person name="Walter F."/>
            <person name="Albersmeier A."/>
            <person name="Kalinowski J."/>
            <person name="Ruckert C."/>
        </authorList>
    </citation>
    <scope>NUCLEOTIDE SEQUENCE</scope>
    <source>
        <strain evidence="4">CGMCC 1.15425</strain>
    </source>
</reference>
<dbReference type="Proteomes" id="UP000627715">
    <property type="component" value="Unassembled WGS sequence"/>
</dbReference>
<evidence type="ECO:0000313" key="5">
    <source>
        <dbReference type="Proteomes" id="UP000627715"/>
    </source>
</evidence>
<dbReference type="CDD" id="cd05346">
    <property type="entry name" value="SDR_c5"/>
    <property type="match status" value="1"/>
</dbReference>
<dbReference type="SUPFAM" id="SSF51735">
    <property type="entry name" value="NAD(P)-binding Rossmann-fold domains"/>
    <property type="match status" value="1"/>
</dbReference>
<dbReference type="GO" id="GO:0016616">
    <property type="term" value="F:oxidoreductase activity, acting on the CH-OH group of donors, NAD or NADP as acceptor"/>
    <property type="evidence" value="ECO:0007669"/>
    <property type="project" value="UniProtKB-ARBA"/>
</dbReference>
<dbReference type="InterPro" id="IPR020904">
    <property type="entry name" value="Sc_DH/Rdtase_CS"/>
</dbReference>
<sequence length="255" mass="27882">MNKVVLVTGASSGIGEAVARKFAENGFAVILAARSEDKLAALAESLKPVTEVYAARLDVSDSNSIDVFFDSLPDAFQHIDVLVNNAGLALGLEPAHEAHLDDWETMVQTNIMGLLRVTRRVLPGMVERKTGHVINIGSTAGNWPYPGGNAYGATKAFVQQFSRGLRADLRGKPIRVSNIEPGMCETNFSNVRFKWDTEKASQVYQGTQPLSAQDIAETVFWVNSMPPHVNVNTLELMPVCQTWGPFSISRDMECE</sequence>
<evidence type="ECO:0000256" key="1">
    <source>
        <dbReference type="ARBA" id="ARBA00006484"/>
    </source>
</evidence>
<dbReference type="InterPro" id="IPR036291">
    <property type="entry name" value="NAD(P)-bd_dom_sf"/>
</dbReference>
<dbReference type="FunFam" id="3.40.50.720:FF:000047">
    <property type="entry name" value="NADP-dependent L-serine/L-allo-threonine dehydrogenase"/>
    <property type="match status" value="1"/>
</dbReference>
<dbReference type="InterPro" id="IPR002347">
    <property type="entry name" value="SDR_fam"/>
</dbReference>
<dbReference type="PRINTS" id="PR00080">
    <property type="entry name" value="SDRFAMILY"/>
</dbReference>
<dbReference type="PROSITE" id="PS00061">
    <property type="entry name" value="ADH_SHORT"/>
    <property type="match status" value="1"/>
</dbReference>
<evidence type="ECO:0000256" key="3">
    <source>
        <dbReference type="RuleBase" id="RU000363"/>
    </source>
</evidence>
<dbReference type="Gene3D" id="3.40.50.720">
    <property type="entry name" value="NAD(P)-binding Rossmann-like Domain"/>
    <property type="match status" value="1"/>
</dbReference>
<proteinExistence type="inferred from homology"/>
<comment type="similarity">
    <text evidence="1 3">Belongs to the short-chain dehydrogenases/reductases (SDR) family.</text>
</comment>
<dbReference type="PRINTS" id="PR00081">
    <property type="entry name" value="GDHRDH"/>
</dbReference>
<accession>A0A916VJX0</accession>
<evidence type="ECO:0000313" key="4">
    <source>
        <dbReference type="EMBL" id="GFZ81060.1"/>
    </source>
</evidence>
<dbReference type="PANTHER" id="PTHR42901">
    <property type="entry name" value="ALCOHOL DEHYDROGENASE"/>
    <property type="match status" value="1"/>
</dbReference>
<gene>
    <name evidence="4" type="ORF">GCM10011403_25230</name>
</gene>